<keyword evidence="11 13" id="KW-0539">Nucleus</keyword>
<comment type="subunit">
    <text evidence="13">Component of the 7-subunit TFIIH core complex composed of XPB/SSL2, XPD/RAD3, SSL1, TFB1, TFB2, TFB4 and TFB5, which is active in NER. The core complex associates with the 3-subunit CTD-kinase module TFIIK composed of CCL1, KIN28 and TFB3 to form the 10-subunit holoenzyme (holo-TFIIH) active in transcription.</text>
</comment>
<dbReference type="Gene3D" id="3.40.50.410">
    <property type="entry name" value="von Willebrand factor, type A domain"/>
    <property type="match status" value="1"/>
</dbReference>
<dbReference type="EMBL" id="QEAO01000035">
    <property type="protein sequence ID" value="TPX32061.1"/>
    <property type="molecule type" value="Genomic_DNA"/>
</dbReference>
<evidence type="ECO:0000313" key="15">
    <source>
        <dbReference type="Proteomes" id="UP000319731"/>
    </source>
</evidence>
<dbReference type="PANTHER" id="PTHR12831">
    <property type="entry name" value="TRANSCRIPTION INITIATION FACTOR IIH TFIIH , POLYPEPTIDE 3-RELATED"/>
    <property type="match status" value="1"/>
</dbReference>
<keyword evidence="10 13" id="KW-0234">DNA repair</keyword>
<keyword evidence="15" id="KW-1185">Reference proteome</keyword>
<evidence type="ECO:0000256" key="4">
    <source>
        <dbReference type="ARBA" id="ARBA00022723"/>
    </source>
</evidence>
<gene>
    <name evidence="14" type="ORF">SmJEL517_g04767</name>
</gene>
<dbReference type="GO" id="GO:0008270">
    <property type="term" value="F:zinc ion binding"/>
    <property type="evidence" value="ECO:0007669"/>
    <property type="project" value="UniProtKB-KW"/>
</dbReference>
<evidence type="ECO:0000256" key="9">
    <source>
        <dbReference type="ARBA" id="ARBA00023163"/>
    </source>
</evidence>
<dbReference type="InterPro" id="IPR036465">
    <property type="entry name" value="vWFA_dom_sf"/>
</dbReference>
<dbReference type="PANTHER" id="PTHR12831:SF0">
    <property type="entry name" value="GENERAL TRANSCRIPTION FACTOR IIH SUBUNIT 3"/>
    <property type="match status" value="1"/>
</dbReference>
<evidence type="ECO:0000256" key="2">
    <source>
        <dbReference type="ARBA" id="ARBA00005273"/>
    </source>
</evidence>
<dbReference type="OrthoDB" id="17307at2759"/>
<sequence>MNEEKINLLVAIIDLSPSEWAKTGNDPSQAMNAILMYINTHLAYSHGSDVAVIAAGLDHGSKYVYPSPHPVDLSSQRSGSAYHTFWEANETIAENIKSLTRPDADQTPSKPAIASALAMALAYISKKKKQSHGMPFQGRILVLSVSPDNAGEYVGLMNASFSAQKSTIPIDVCRVFGGPSVFLGQASYLTKGVYHEVADIKMLLQTLITLFLADVQARDYLVFPAAENVDLRAACFCHRRIIDKAFVCSVCLAATGPEATMTGQYIPIPPATKATASSSNADTSKAM</sequence>
<dbReference type="AlphaFoldDB" id="A0A507BY70"/>
<keyword evidence="8 13" id="KW-0805">Transcription regulation</keyword>
<comment type="function">
    <text evidence="13">Component of the general transcription and DNA repair factor IIH (TFIIH) core complex, which is involved in general and transcription-coupled nucleotide excision repair (NER) of damaged DNA and, when complexed to TFIIK, in RNA transcription by RNA polymerase II. In NER, TFIIH acts by opening DNA around the lesion to allow the excision of the damaged oligonucleotide and its replacement by a new DNA fragment. In transcription, TFIIH has an essential role in transcription initiation. When the pre-initiation complex (PIC) has been established, TFIIH is required for promoter opening and promoter escape. Phosphorylation of the C-terminal tail (CTD) of the largest subunit of RNA polymerase II by the kinase module TFIIK controls the initiation of transcription.</text>
</comment>
<dbReference type="GO" id="GO:0005675">
    <property type="term" value="C:transcription factor TFIIH holo complex"/>
    <property type="evidence" value="ECO:0007669"/>
    <property type="project" value="UniProtKB-UniRule"/>
</dbReference>
<dbReference type="GeneID" id="42005992"/>
<dbReference type="InterPro" id="IPR004600">
    <property type="entry name" value="TFIIH_Tfb4/GTF2H3"/>
</dbReference>
<protein>
    <recommendedName>
        <fullName evidence="3 13">General transcription and DNA repair factor IIH subunit TFB4</fullName>
        <shortName evidence="13">TFIIH subunit TFB4</shortName>
    </recommendedName>
    <alternativeName>
        <fullName evidence="12 13">RNA polymerase II transcription factor B subunit 4</fullName>
    </alternativeName>
</protein>
<evidence type="ECO:0000313" key="14">
    <source>
        <dbReference type="EMBL" id="TPX32061.1"/>
    </source>
</evidence>
<evidence type="ECO:0000256" key="5">
    <source>
        <dbReference type="ARBA" id="ARBA00022763"/>
    </source>
</evidence>
<dbReference type="Pfam" id="PF03850">
    <property type="entry name" value="Tfb4"/>
    <property type="match status" value="1"/>
</dbReference>
<comment type="caution">
    <text evidence="14">The sequence shown here is derived from an EMBL/GenBank/DDBJ whole genome shotgun (WGS) entry which is preliminary data.</text>
</comment>
<evidence type="ECO:0000256" key="7">
    <source>
        <dbReference type="ARBA" id="ARBA00022833"/>
    </source>
</evidence>
<evidence type="ECO:0000256" key="11">
    <source>
        <dbReference type="ARBA" id="ARBA00023242"/>
    </source>
</evidence>
<keyword evidence="9 13" id="KW-0804">Transcription</keyword>
<dbReference type="STRING" id="1806994.A0A507BY70"/>
<keyword evidence="5 13" id="KW-0227">DNA damage</keyword>
<evidence type="ECO:0000256" key="1">
    <source>
        <dbReference type="ARBA" id="ARBA00004123"/>
    </source>
</evidence>
<organism evidence="14 15">
    <name type="scientific">Synchytrium microbalum</name>
    <dbReference type="NCBI Taxonomy" id="1806994"/>
    <lineage>
        <taxon>Eukaryota</taxon>
        <taxon>Fungi</taxon>
        <taxon>Fungi incertae sedis</taxon>
        <taxon>Chytridiomycota</taxon>
        <taxon>Chytridiomycota incertae sedis</taxon>
        <taxon>Chytridiomycetes</taxon>
        <taxon>Synchytriales</taxon>
        <taxon>Synchytriaceae</taxon>
        <taxon>Synchytrium</taxon>
    </lineage>
</organism>
<name>A0A507BY70_9FUNG</name>
<dbReference type="GO" id="GO:0006289">
    <property type="term" value="P:nucleotide-excision repair"/>
    <property type="evidence" value="ECO:0007669"/>
    <property type="project" value="UniProtKB-UniRule"/>
</dbReference>
<reference evidence="14 15" key="1">
    <citation type="journal article" date="2019" name="Sci. Rep.">
        <title>Comparative genomics of chytrid fungi reveal insights into the obligate biotrophic and pathogenic lifestyle of Synchytrium endobioticum.</title>
        <authorList>
            <person name="van de Vossenberg B.T.L.H."/>
            <person name="Warris S."/>
            <person name="Nguyen H.D.T."/>
            <person name="van Gent-Pelzer M.P.E."/>
            <person name="Joly D.L."/>
            <person name="van de Geest H.C."/>
            <person name="Bonants P.J.M."/>
            <person name="Smith D.S."/>
            <person name="Levesque C.A."/>
            <person name="van der Lee T.A.J."/>
        </authorList>
    </citation>
    <scope>NUCLEOTIDE SEQUENCE [LARGE SCALE GENOMIC DNA]</scope>
    <source>
        <strain evidence="14 15">JEL517</strain>
    </source>
</reference>
<comment type="similarity">
    <text evidence="2 13">Belongs to the TFB4 family.</text>
</comment>
<evidence type="ECO:0000256" key="12">
    <source>
        <dbReference type="ARBA" id="ARBA00033341"/>
    </source>
</evidence>
<evidence type="ECO:0000256" key="8">
    <source>
        <dbReference type="ARBA" id="ARBA00023015"/>
    </source>
</evidence>
<keyword evidence="7 13" id="KW-0862">Zinc</keyword>
<keyword evidence="4 13" id="KW-0479">Metal-binding</keyword>
<accession>A0A507BY70</accession>
<dbReference type="GO" id="GO:0000439">
    <property type="term" value="C:transcription factor TFIIH core complex"/>
    <property type="evidence" value="ECO:0007669"/>
    <property type="project" value="UniProtKB-UniRule"/>
</dbReference>
<dbReference type="GO" id="GO:0006355">
    <property type="term" value="P:regulation of DNA-templated transcription"/>
    <property type="evidence" value="ECO:0007669"/>
    <property type="project" value="InterPro"/>
</dbReference>
<dbReference type="RefSeq" id="XP_031023335.1">
    <property type="nucleotide sequence ID" value="XM_031170695.1"/>
</dbReference>
<evidence type="ECO:0000256" key="13">
    <source>
        <dbReference type="RuleBase" id="RU368090"/>
    </source>
</evidence>
<keyword evidence="6 13" id="KW-0863">Zinc-finger</keyword>
<evidence type="ECO:0000256" key="3">
    <source>
        <dbReference type="ARBA" id="ARBA00021280"/>
    </source>
</evidence>
<evidence type="ECO:0000256" key="10">
    <source>
        <dbReference type="ARBA" id="ARBA00023204"/>
    </source>
</evidence>
<evidence type="ECO:0000256" key="6">
    <source>
        <dbReference type="ARBA" id="ARBA00022771"/>
    </source>
</evidence>
<comment type="subcellular location">
    <subcellularLocation>
        <location evidence="1 13">Nucleus</location>
    </subcellularLocation>
</comment>
<proteinExistence type="inferred from homology"/>
<dbReference type="Proteomes" id="UP000319731">
    <property type="component" value="Unassembled WGS sequence"/>
</dbReference>